<sequence length="414" mass="45929">MAGRYTTVHPAQLIIDERTIMKNNAHMTNFGDANFCVWIMKQLVTVARWHMVEPFIRLPDPWVDLHSINQRLHTGGVSSGYPDAATFQEDLLSIPINWLQHNSGQTHRHAKANDLMLELPALFRSRNRVDNAYRRSQQQQSPTVSAASASANTSPNNVSNATWNTALNSAQEYAQGAAQDAAPGATPSGLPPPAGAHSHVSATRELSVRLSVPPGPPRSHDSHPEGRPIEDQASSVEPTEHSFGTDLDNACRNSSEKTAEPSSALKQARSEKRRASGDDIGTNPKRARQETLKHKYRELRVEIAGVFDRELDLVHSGESNIELSEGAQRYVDYLSQMGRGAMQKVRKADLNGIKEDYVGDLDELVVKAVQKYINEELARKGQHIQPRVSLSSKMEDEEDTNDQEPDSKARVKRE</sequence>
<protein>
    <recommendedName>
        <fullName evidence="5">BZIP domain-containing protein</fullName>
    </recommendedName>
</protein>
<feature type="region of interest" description="Disordered" evidence="2">
    <location>
        <begin position="381"/>
        <end position="414"/>
    </location>
</feature>
<dbReference type="SUPFAM" id="SSF47370">
    <property type="entry name" value="Bromodomain"/>
    <property type="match status" value="1"/>
</dbReference>
<keyword evidence="1" id="KW-0103">Bromodomain</keyword>
<name>A0ABR0T9P9_AURPU</name>
<evidence type="ECO:0000313" key="4">
    <source>
        <dbReference type="Proteomes" id="UP001341245"/>
    </source>
</evidence>
<proteinExistence type="predicted"/>
<feature type="compositionally biased region" description="Acidic residues" evidence="2">
    <location>
        <begin position="395"/>
        <end position="404"/>
    </location>
</feature>
<comment type="caution">
    <text evidence="3">The sequence shown here is derived from an EMBL/GenBank/DDBJ whole genome shotgun (WGS) entry which is preliminary data.</text>
</comment>
<feature type="compositionally biased region" description="Basic and acidic residues" evidence="2">
    <location>
        <begin position="405"/>
        <end position="414"/>
    </location>
</feature>
<evidence type="ECO:0000256" key="2">
    <source>
        <dbReference type="SAM" id="MobiDB-lite"/>
    </source>
</evidence>
<dbReference type="EMBL" id="JASGXD010000015">
    <property type="protein sequence ID" value="KAK6001172.1"/>
    <property type="molecule type" value="Genomic_DNA"/>
</dbReference>
<feature type="compositionally biased region" description="Low complexity" evidence="2">
    <location>
        <begin position="136"/>
        <end position="161"/>
    </location>
</feature>
<feature type="region of interest" description="Disordered" evidence="2">
    <location>
        <begin position="132"/>
        <end position="161"/>
    </location>
</feature>
<feature type="compositionally biased region" description="Basic and acidic residues" evidence="2">
    <location>
        <begin position="268"/>
        <end position="277"/>
    </location>
</feature>
<keyword evidence="4" id="KW-1185">Reference proteome</keyword>
<evidence type="ECO:0000313" key="3">
    <source>
        <dbReference type="EMBL" id="KAK6001172.1"/>
    </source>
</evidence>
<dbReference type="InterPro" id="IPR036427">
    <property type="entry name" value="Bromodomain-like_sf"/>
</dbReference>
<evidence type="ECO:0000256" key="1">
    <source>
        <dbReference type="ARBA" id="ARBA00023117"/>
    </source>
</evidence>
<dbReference type="Proteomes" id="UP001341245">
    <property type="component" value="Unassembled WGS sequence"/>
</dbReference>
<organism evidence="3 4">
    <name type="scientific">Aureobasidium pullulans</name>
    <name type="common">Black yeast</name>
    <name type="synonym">Pullularia pullulans</name>
    <dbReference type="NCBI Taxonomy" id="5580"/>
    <lineage>
        <taxon>Eukaryota</taxon>
        <taxon>Fungi</taxon>
        <taxon>Dikarya</taxon>
        <taxon>Ascomycota</taxon>
        <taxon>Pezizomycotina</taxon>
        <taxon>Dothideomycetes</taxon>
        <taxon>Dothideomycetidae</taxon>
        <taxon>Dothideales</taxon>
        <taxon>Saccotheciaceae</taxon>
        <taxon>Aureobasidium</taxon>
    </lineage>
</organism>
<feature type="compositionally biased region" description="Low complexity" evidence="2">
    <location>
        <begin position="173"/>
        <end position="185"/>
    </location>
</feature>
<gene>
    <name evidence="3" type="ORF">QM012_003255</name>
</gene>
<feature type="compositionally biased region" description="Basic and acidic residues" evidence="2">
    <location>
        <begin position="218"/>
        <end position="230"/>
    </location>
</feature>
<accession>A0ABR0T9P9</accession>
<feature type="region of interest" description="Disordered" evidence="2">
    <location>
        <begin position="173"/>
        <end position="291"/>
    </location>
</feature>
<reference evidence="3 4" key="1">
    <citation type="submission" date="2023-11" db="EMBL/GenBank/DDBJ databases">
        <title>Draft genome sequence and annotation of the polyextremotolerant black yeast-like fungus Aureobasidium pullulans NRRL 62042.</title>
        <authorList>
            <person name="Dielentheis-Frenken M.R.E."/>
            <person name="Wibberg D."/>
            <person name="Blank L.M."/>
            <person name="Tiso T."/>
        </authorList>
    </citation>
    <scope>NUCLEOTIDE SEQUENCE [LARGE SCALE GENOMIC DNA]</scope>
    <source>
        <strain evidence="3 4">NRRL 62042</strain>
    </source>
</reference>
<evidence type="ECO:0008006" key="5">
    <source>
        <dbReference type="Google" id="ProtNLM"/>
    </source>
</evidence>